<reference evidence="4" key="1">
    <citation type="journal article" date="2013" name="Nature">
        <title>Pan genome of the phytoplankton Emiliania underpins its global distribution.</title>
        <authorList>
            <person name="Read B.A."/>
            <person name="Kegel J."/>
            <person name="Klute M.J."/>
            <person name="Kuo A."/>
            <person name="Lefebvre S.C."/>
            <person name="Maumus F."/>
            <person name="Mayer C."/>
            <person name="Miller J."/>
            <person name="Monier A."/>
            <person name="Salamov A."/>
            <person name="Young J."/>
            <person name="Aguilar M."/>
            <person name="Claverie J.M."/>
            <person name="Frickenhaus S."/>
            <person name="Gonzalez K."/>
            <person name="Herman E.K."/>
            <person name="Lin Y.C."/>
            <person name="Napier J."/>
            <person name="Ogata H."/>
            <person name="Sarno A.F."/>
            <person name="Shmutz J."/>
            <person name="Schroeder D."/>
            <person name="de Vargas C."/>
            <person name="Verret F."/>
            <person name="von Dassow P."/>
            <person name="Valentin K."/>
            <person name="Van de Peer Y."/>
            <person name="Wheeler G."/>
            <person name="Dacks J.B."/>
            <person name="Delwiche C.F."/>
            <person name="Dyhrman S.T."/>
            <person name="Glockner G."/>
            <person name="John U."/>
            <person name="Richards T."/>
            <person name="Worden A.Z."/>
            <person name="Zhang X."/>
            <person name="Grigoriev I.V."/>
            <person name="Allen A.E."/>
            <person name="Bidle K."/>
            <person name="Borodovsky M."/>
            <person name="Bowler C."/>
            <person name="Brownlee C."/>
            <person name="Cock J.M."/>
            <person name="Elias M."/>
            <person name="Gladyshev V.N."/>
            <person name="Groth M."/>
            <person name="Guda C."/>
            <person name="Hadaegh A."/>
            <person name="Iglesias-Rodriguez M.D."/>
            <person name="Jenkins J."/>
            <person name="Jones B.M."/>
            <person name="Lawson T."/>
            <person name="Leese F."/>
            <person name="Lindquist E."/>
            <person name="Lobanov A."/>
            <person name="Lomsadze A."/>
            <person name="Malik S.B."/>
            <person name="Marsh M.E."/>
            <person name="Mackinder L."/>
            <person name="Mock T."/>
            <person name="Mueller-Roeber B."/>
            <person name="Pagarete A."/>
            <person name="Parker M."/>
            <person name="Probert I."/>
            <person name="Quesneville H."/>
            <person name="Raines C."/>
            <person name="Rensing S.A."/>
            <person name="Riano-Pachon D.M."/>
            <person name="Richier S."/>
            <person name="Rokitta S."/>
            <person name="Shiraiwa Y."/>
            <person name="Soanes D.M."/>
            <person name="van der Giezen M."/>
            <person name="Wahlund T.M."/>
            <person name="Williams B."/>
            <person name="Wilson W."/>
            <person name="Wolfe G."/>
            <person name="Wurch L.L."/>
        </authorList>
    </citation>
    <scope>NUCLEOTIDE SEQUENCE</scope>
</reference>
<reference evidence="3" key="2">
    <citation type="submission" date="2024-10" db="UniProtKB">
        <authorList>
            <consortium name="EnsemblProtists"/>
        </authorList>
    </citation>
    <scope>IDENTIFICATION</scope>
</reference>
<dbReference type="KEGG" id="ehx:EMIHUDRAFT_221581"/>
<protein>
    <submittedName>
        <fullName evidence="3">Uncharacterized protein</fullName>
    </submittedName>
</protein>
<dbReference type="HOGENOM" id="CLU_473662_0_0_1"/>
<sequence length="576" mass="61755">MRPLPSFLLLCASYGGTAIEYGLSSGQSGLDYCIAEADTTSDMTASTTMAAPTDFIPFWFGDPCFGFGLDQTCYSERDAASGLASCFYARATAGPLSSSDDNCFEEGLYFELIFEGSQVAMVYQGSAYSSKELKKLDDEFQAAFGVSIMNPITFFAPPSLVSKLSSEMLFRRRLHKAEKHAEGLAEKALQAQSRREQRARDEAAAAQKREEEAQRLRAKRAADEARREAEAAALEEQRRAIAAEAEAKLACERAAAQEVARVKEAERLAAEEQAPEALRPSDEKPEVAERLSVAESLTHGAEVAAAARVAEAEEAVEARAVAGTRDGGADAGRLAATAMATEAAVAVARALEAASALRAAAASSAAAREEAEAAHAAALREARAPERPAAPLPFRLRRICDALGLEPGPNLPATVRNAAAVLGITPVGSGLLGKDTPYARFGSEVAMRFLSPDSPASQRSLEQFADYLSQEWYRPLVEWSEMRWDGDLVLLGNGAEAYQQAGVRSSPTAAWVSIRWILARVLAEGGHEEWRVATVFVQEPDSTQSDDLEAAALALPAEAAAAISRWRKRQMAEPRA</sequence>
<keyword evidence="2" id="KW-0732">Signal</keyword>
<dbReference type="EnsemblProtists" id="EOD04123">
    <property type="protein sequence ID" value="EOD04123"/>
    <property type="gene ID" value="EMIHUDRAFT_221581"/>
</dbReference>
<dbReference type="GeneID" id="17250262"/>
<evidence type="ECO:0000313" key="3">
    <source>
        <dbReference type="EnsemblProtists" id="EOD04123"/>
    </source>
</evidence>
<organism evidence="3 4">
    <name type="scientific">Emiliania huxleyi (strain CCMP1516)</name>
    <dbReference type="NCBI Taxonomy" id="280463"/>
    <lineage>
        <taxon>Eukaryota</taxon>
        <taxon>Haptista</taxon>
        <taxon>Haptophyta</taxon>
        <taxon>Prymnesiophyceae</taxon>
        <taxon>Isochrysidales</taxon>
        <taxon>Noelaerhabdaceae</taxon>
        <taxon>Emiliania</taxon>
    </lineage>
</organism>
<feature type="region of interest" description="Disordered" evidence="1">
    <location>
        <begin position="181"/>
        <end position="231"/>
    </location>
</feature>
<keyword evidence="4" id="KW-1185">Reference proteome</keyword>
<proteinExistence type="predicted"/>
<accession>A0A0D3HYN8</accession>
<feature type="region of interest" description="Disordered" evidence="1">
    <location>
        <begin position="267"/>
        <end position="289"/>
    </location>
</feature>
<feature type="chain" id="PRO_5044290846" evidence="2">
    <location>
        <begin position="19"/>
        <end position="576"/>
    </location>
</feature>
<dbReference type="Proteomes" id="UP000013827">
    <property type="component" value="Unassembled WGS sequence"/>
</dbReference>
<feature type="signal peptide" evidence="2">
    <location>
        <begin position="1"/>
        <end position="18"/>
    </location>
</feature>
<name>A0A0D3HYN8_EMIH1</name>
<dbReference type="RefSeq" id="XP_005756552.1">
    <property type="nucleotide sequence ID" value="XM_005756495.1"/>
</dbReference>
<evidence type="ECO:0000256" key="1">
    <source>
        <dbReference type="SAM" id="MobiDB-lite"/>
    </source>
</evidence>
<feature type="compositionally biased region" description="Basic and acidic residues" evidence="1">
    <location>
        <begin position="279"/>
        <end position="289"/>
    </location>
</feature>
<evidence type="ECO:0000256" key="2">
    <source>
        <dbReference type="SAM" id="SignalP"/>
    </source>
</evidence>
<evidence type="ECO:0000313" key="4">
    <source>
        <dbReference type="Proteomes" id="UP000013827"/>
    </source>
</evidence>
<dbReference type="AlphaFoldDB" id="A0A0D3HYN8"/>
<dbReference type="PaxDb" id="2903-EOD04123"/>
<feature type="compositionally biased region" description="Basic and acidic residues" evidence="1">
    <location>
        <begin position="193"/>
        <end position="231"/>
    </location>
</feature>